<keyword evidence="7" id="KW-1185">Reference proteome</keyword>
<organism evidence="6 7">
    <name type="scientific">Rhizobium acidisoli</name>
    <dbReference type="NCBI Taxonomy" id="1538158"/>
    <lineage>
        <taxon>Bacteria</taxon>
        <taxon>Pseudomonadati</taxon>
        <taxon>Pseudomonadota</taxon>
        <taxon>Alphaproteobacteria</taxon>
        <taxon>Hyphomicrobiales</taxon>
        <taxon>Rhizobiaceae</taxon>
        <taxon>Rhizobium/Agrobacterium group</taxon>
        <taxon>Rhizobium</taxon>
    </lineage>
</organism>
<protein>
    <submittedName>
        <fullName evidence="6">ABC transporter substrate-binding protein</fullName>
    </submittedName>
</protein>
<dbReference type="GO" id="GO:1904680">
    <property type="term" value="F:peptide transmembrane transporter activity"/>
    <property type="evidence" value="ECO:0007669"/>
    <property type="project" value="TreeGrafter"/>
</dbReference>
<keyword evidence="4" id="KW-0456">Lyase</keyword>
<sequence>MRAISENDLLTEGAGVGRRLDRQRGSAMALTDELVSLCLRLEADPGPDPSRIPLSDGQLENLAERLHRESLGRPLWVFAYGSLIWKPDFDAVEWRRAGARGWHRSFCLHMTRWRATEAQPGLMMALDQGGQCNGVAFRLAEQDRVGQIRRMIRREVGSLDETPVRGGTLNWAYYPDPSALIAINTSSGTGQAIGPKINEGLFDFDYDLNPIPLLATEWSVSDDQLRYTFKLRDGVKWHDGADFTAADVAFSILRLKEAHPRGRITYQNVTAVETPDPHTAIIVLSKPAPYLITALSSSESPIVPKHIYETFKPEEQPKLAQTIGTGPFILKEWVPGSHLIFDRNPNYWDAGKPYLDRVVLRVILDPSARAAALETGEIDIGANPVPLSDLERLKANPNLVVDTTTYAYSGPQQQLFFNYENEILTKREVRLAIAHAIDLQKLLDIALYGYGAVSPSPVSTALPKWYDPSIKARTPDPKLAEKLLDGAGYPRGANGSRFKLRLAYNSFLTPSYADFIKQSLAVVGIEAEILKFDLATYLKTIYTDRASDLVIESLSNTFDPSLGVQRAYWSKNFKIGLVFSNASHYVNPEVDRLLEAAAVEPDEATRRDLWYQFQRIIHEDVVSVDLVAAGSQIIASKKVRDFAPGAQGINNSFSQIWLSPES</sequence>
<dbReference type="Gene3D" id="3.40.190.10">
    <property type="entry name" value="Periplasmic binding protein-like II"/>
    <property type="match status" value="1"/>
</dbReference>
<dbReference type="InterPro" id="IPR013024">
    <property type="entry name" value="GGCT-like"/>
</dbReference>
<name>A0AAE5WR80_9HYPH</name>
<proteinExistence type="inferred from homology"/>
<evidence type="ECO:0000256" key="2">
    <source>
        <dbReference type="ARBA" id="ARBA00005695"/>
    </source>
</evidence>
<gene>
    <name evidence="6" type="ORF">CO657_23795</name>
</gene>
<dbReference type="Gene3D" id="3.10.490.10">
    <property type="entry name" value="Gamma-glutamyl cyclotransferase-like"/>
    <property type="match status" value="1"/>
</dbReference>
<dbReference type="GO" id="GO:0006751">
    <property type="term" value="P:glutathione catabolic process"/>
    <property type="evidence" value="ECO:0007669"/>
    <property type="project" value="InterPro"/>
</dbReference>
<dbReference type="SUPFAM" id="SSF53850">
    <property type="entry name" value="Periplasmic binding protein-like II"/>
    <property type="match status" value="1"/>
</dbReference>
<dbReference type="InterPro" id="IPR039424">
    <property type="entry name" value="SBP_5"/>
</dbReference>
<dbReference type="Pfam" id="PF04752">
    <property type="entry name" value="ChaC"/>
    <property type="match status" value="1"/>
</dbReference>
<accession>A0AAE5WR80</accession>
<geneLocation type="plasmid" evidence="7">
    <name>prapfh23a</name>
</geneLocation>
<dbReference type="PANTHER" id="PTHR30290">
    <property type="entry name" value="PERIPLASMIC BINDING COMPONENT OF ABC TRANSPORTER"/>
    <property type="match status" value="1"/>
</dbReference>
<dbReference type="Proteomes" id="UP000220927">
    <property type="component" value="Plasmid pRapFH23a"/>
</dbReference>
<dbReference type="Gene3D" id="3.90.76.10">
    <property type="entry name" value="Dipeptide-binding Protein, Domain 1"/>
    <property type="match status" value="1"/>
</dbReference>
<dbReference type="EMBL" id="CP034999">
    <property type="protein sequence ID" value="QAS81018.1"/>
    <property type="molecule type" value="Genomic_DNA"/>
</dbReference>
<comment type="subcellular location">
    <subcellularLocation>
        <location evidence="1">Periplasm</location>
    </subcellularLocation>
</comment>
<dbReference type="InterPro" id="IPR000914">
    <property type="entry name" value="SBP_5_dom"/>
</dbReference>
<comment type="similarity">
    <text evidence="2">Belongs to the bacterial solute-binding protein 5 family.</text>
</comment>
<keyword evidence="3" id="KW-0732">Signal</keyword>
<evidence type="ECO:0000313" key="6">
    <source>
        <dbReference type="EMBL" id="QAS81018.1"/>
    </source>
</evidence>
<evidence type="ECO:0000313" key="7">
    <source>
        <dbReference type="Proteomes" id="UP000220927"/>
    </source>
</evidence>
<dbReference type="CDD" id="cd06661">
    <property type="entry name" value="GGCT_like"/>
    <property type="match status" value="1"/>
</dbReference>
<dbReference type="Pfam" id="PF00496">
    <property type="entry name" value="SBP_bac_5"/>
    <property type="match status" value="1"/>
</dbReference>
<dbReference type="CDD" id="cd08517">
    <property type="entry name" value="PBP2_NikA_DppA_OppA_like_13"/>
    <property type="match status" value="1"/>
</dbReference>
<dbReference type="Gene3D" id="3.10.105.10">
    <property type="entry name" value="Dipeptide-binding Protein, Domain 3"/>
    <property type="match status" value="1"/>
</dbReference>
<evidence type="ECO:0000256" key="4">
    <source>
        <dbReference type="ARBA" id="ARBA00023239"/>
    </source>
</evidence>
<dbReference type="KEGG" id="rad:CO657_23795"/>
<keyword evidence="6" id="KW-0614">Plasmid</keyword>
<dbReference type="InterPro" id="IPR006840">
    <property type="entry name" value="ChaC"/>
</dbReference>
<evidence type="ECO:0000256" key="1">
    <source>
        <dbReference type="ARBA" id="ARBA00004418"/>
    </source>
</evidence>
<dbReference type="GO" id="GO:0015833">
    <property type="term" value="P:peptide transport"/>
    <property type="evidence" value="ECO:0007669"/>
    <property type="project" value="TreeGrafter"/>
</dbReference>
<dbReference type="GO" id="GO:0061928">
    <property type="term" value="F:glutathione specific gamma-glutamylcyclotransferase activity"/>
    <property type="evidence" value="ECO:0007669"/>
    <property type="project" value="InterPro"/>
</dbReference>
<dbReference type="PANTHER" id="PTHR30290:SF38">
    <property type="entry name" value="D,D-DIPEPTIDE-BINDING PERIPLASMIC PROTEIN DDPA-RELATED"/>
    <property type="match status" value="1"/>
</dbReference>
<evidence type="ECO:0000259" key="5">
    <source>
        <dbReference type="Pfam" id="PF00496"/>
    </source>
</evidence>
<feature type="domain" description="Solute-binding protein family 5" evidence="5">
    <location>
        <begin position="210"/>
        <end position="570"/>
    </location>
</feature>
<dbReference type="AlphaFoldDB" id="A0AAE5WR80"/>
<evidence type="ECO:0000256" key="3">
    <source>
        <dbReference type="ARBA" id="ARBA00022729"/>
    </source>
</evidence>
<reference evidence="6 7" key="1">
    <citation type="submission" date="2019-01" db="EMBL/GenBank/DDBJ databases">
        <title>Genomic insights into the origins and evolution of symbiotic genes in the Phaseolus vulgaris microsymbionts.</title>
        <authorList>
            <person name="Tong W."/>
        </authorList>
    </citation>
    <scope>NUCLEOTIDE SEQUENCE [LARGE SCALE GENOMIC DNA]</scope>
    <source>
        <strain evidence="6 7">FH23</strain>
        <plasmid evidence="7">prapfh23a</plasmid>
    </source>
</reference>